<accession>A0ACD5YD61</accession>
<keyword evidence="2" id="KW-1185">Reference proteome</keyword>
<protein>
    <submittedName>
        <fullName evidence="1">Uncharacterized protein</fullName>
    </submittedName>
</protein>
<proteinExistence type="predicted"/>
<dbReference type="Proteomes" id="UP001732700">
    <property type="component" value="Chromosome 5D"/>
</dbReference>
<evidence type="ECO:0000313" key="2">
    <source>
        <dbReference type="Proteomes" id="UP001732700"/>
    </source>
</evidence>
<name>A0ACD5YD61_AVESA</name>
<reference evidence="1" key="2">
    <citation type="submission" date="2025-09" db="UniProtKB">
        <authorList>
            <consortium name="EnsemblPlants"/>
        </authorList>
    </citation>
    <scope>IDENTIFICATION</scope>
</reference>
<organism evidence="1 2">
    <name type="scientific">Avena sativa</name>
    <name type="common">Oat</name>
    <dbReference type="NCBI Taxonomy" id="4498"/>
    <lineage>
        <taxon>Eukaryota</taxon>
        <taxon>Viridiplantae</taxon>
        <taxon>Streptophyta</taxon>
        <taxon>Embryophyta</taxon>
        <taxon>Tracheophyta</taxon>
        <taxon>Spermatophyta</taxon>
        <taxon>Magnoliopsida</taxon>
        <taxon>Liliopsida</taxon>
        <taxon>Poales</taxon>
        <taxon>Poaceae</taxon>
        <taxon>BOP clade</taxon>
        <taxon>Pooideae</taxon>
        <taxon>Poodae</taxon>
        <taxon>Poeae</taxon>
        <taxon>Poeae Chloroplast Group 1 (Aveneae type)</taxon>
        <taxon>Aveninae</taxon>
        <taxon>Avena</taxon>
    </lineage>
</organism>
<dbReference type="EnsemblPlants" id="AVESA.00010b.r2.5DG0987250.1">
    <property type="protein sequence ID" value="AVESA.00010b.r2.5DG0987250.1.CDS"/>
    <property type="gene ID" value="AVESA.00010b.r2.5DG0987250"/>
</dbReference>
<evidence type="ECO:0000313" key="1">
    <source>
        <dbReference type="EnsemblPlants" id="AVESA.00010b.r2.5DG0987250.1.CDS"/>
    </source>
</evidence>
<sequence length="303" mass="32970">MAVNGQHLPHMILNTNHHQPGPAPSWLSANQSGASTVPTMPMSYAAAPPEQKGYRSSYMVTPPPSVGGQDQYTEFLALAAVDLAKRGATLHGSVHSHEIVAGYKRKRDEQSVSMLDASYVQQQQTIVIDPLLLDHAAKMWKALAEQRQKHMELITSAVEDRAAKRLKAKDLEMDLIRGVNGVLQERLRNLHREVQVWRDFARSNEDAVSVLHDDLQCTRVQAGHGRGVDDTSPCCWGDNHMAFCGGAEVALSIRRCQGCGQGEATVLLLPCSHLCVCAPCAAMTRACPACGCVKTGSIHVNFS</sequence>
<reference evidence="1" key="1">
    <citation type="submission" date="2021-05" db="EMBL/GenBank/DDBJ databases">
        <authorList>
            <person name="Scholz U."/>
            <person name="Mascher M."/>
            <person name="Fiebig A."/>
        </authorList>
    </citation>
    <scope>NUCLEOTIDE SEQUENCE [LARGE SCALE GENOMIC DNA]</scope>
</reference>